<keyword evidence="3" id="KW-1185">Reference proteome</keyword>
<dbReference type="Proteomes" id="UP000244867">
    <property type="component" value="Unassembled WGS sequence"/>
</dbReference>
<dbReference type="EMBL" id="PYXZ01000010">
    <property type="protein sequence ID" value="PUA79534.1"/>
    <property type="molecule type" value="Genomic_DNA"/>
</dbReference>
<evidence type="ECO:0000313" key="2">
    <source>
        <dbReference type="EMBL" id="PUA79534.1"/>
    </source>
</evidence>
<organism evidence="2 3">
    <name type="scientific">Nocardioides currus</name>
    <dbReference type="NCBI Taxonomy" id="2133958"/>
    <lineage>
        <taxon>Bacteria</taxon>
        <taxon>Bacillati</taxon>
        <taxon>Actinomycetota</taxon>
        <taxon>Actinomycetes</taxon>
        <taxon>Propionibacteriales</taxon>
        <taxon>Nocardioidaceae</taxon>
        <taxon>Nocardioides</taxon>
    </lineage>
</organism>
<evidence type="ECO:0000313" key="3">
    <source>
        <dbReference type="Proteomes" id="UP000244867"/>
    </source>
</evidence>
<dbReference type="SUPFAM" id="SSF69118">
    <property type="entry name" value="AhpD-like"/>
    <property type="match status" value="1"/>
</dbReference>
<dbReference type="AlphaFoldDB" id="A0A2R7YTB3"/>
<dbReference type="GO" id="GO:0051920">
    <property type="term" value="F:peroxiredoxin activity"/>
    <property type="evidence" value="ECO:0007669"/>
    <property type="project" value="InterPro"/>
</dbReference>
<dbReference type="Gene3D" id="1.20.1290.10">
    <property type="entry name" value="AhpD-like"/>
    <property type="match status" value="1"/>
</dbReference>
<proteinExistence type="predicted"/>
<feature type="domain" description="Carboxymuconolactone decarboxylase-like" evidence="1">
    <location>
        <begin position="51"/>
        <end position="103"/>
    </location>
</feature>
<dbReference type="InterPro" id="IPR029032">
    <property type="entry name" value="AhpD-like"/>
</dbReference>
<gene>
    <name evidence="2" type="ORF">C7S10_19430</name>
</gene>
<reference evidence="2 3" key="1">
    <citation type="submission" date="2018-03" db="EMBL/GenBank/DDBJ databases">
        <authorList>
            <person name="Keele B.F."/>
        </authorList>
    </citation>
    <scope>NUCLEOTIDE SEQUENCE [LARGE SCALE GENOMIC DNA]</scope>
    <source>
        <strain evidence="2 3">IB-3</strain>
    </source>
</reference>
<protein>
    <recommendedName>
        <fullName evidence="1">Carboxymuconolactone decarboxylase-like domain-containing protein</fullName>
    </recommendedName>
</protein>
<dbReference type="OrthoDB" id="4705690at2"/>
<evidence type="ECO:0000259" key="1">
    <source>
        <dbReference type="Pfam" id="PF02627"/>
    </source>
</evidence>
<dbReference type="InterPro" id="IPR003779">
    <property type="entry name" value="CMD-like"/>
</dbReference>
<name>A0A2R7YTB3_9ACTN</name>
<dbReference type="RefSeq" id="WP_108346104.1">
    <property type="nucleotide sequence ID" value="NZ_PYXZ01000010.1"/>
</dbReference>
<dbReference type="Pfam" id="PF02627">
    <property type="entry name" value="CMD"/>
    <property type="match status" value="1"/>
</dbReference>
<accession>A0A2R7YTB3</accession>
<comment type="caution">
    <text evidence="2">The sequence shown here is derived from an EMBL/GenBank/DDBJ whole genome shotgun (WGS) entry which is preliminary data.</text>
</comment>
<sequence>MTDTSPLRRLTFEELPAAAREAVRPRYERLGYLGEVFSLVGNSESSLLALLAFADGAGQPATPVQREVVALAVSQVNRALSELYQHEQRALKVGMSIEDVAAVESLDPAHPDLDADAAVVLRLAVATARGDWTAARDALAAAGERFGDEVAAALLMQTGYYVMANAVGHVLDLTPPVPSIFDRDAT</sequence>